<feature type="region of interest" description="Disordered" evidence="1">
    <location>
        <begin position="237"/>
        <end position="325"/>
    </location>
</feature>
<evidence type="ECO:0000256" key="1">
    <source>
        <dbReference type="SAM" id="MobiDB-lite"/>
    </source>
</evidence>
<dbReference type="AlphaFoldDB" id="A0A4R8QYU3"/>
<keyword evidence="4" id="KW-1185">Reference proteome</keyword>
<evidence type="ECO:0000256" key="2">
    <source>
        <dbReference type="SAM" id="SignalP"/>
    </source>
</evidence>
<gene>
    <name evidence="3" type="ORF">CTRI78_v008918</name>
</gene>
<reference evidence="3 4" key="1">
    <citation type="submission" date="2018-12" db="EMBL/GenBank/DDBJ databases">
        <title>Genome sequence and assembly of Colletotrichum trifolii.</title>
        <authorList>
            <person name="Gan P."/>
            <person name="Shirasu K."/>
        </authorList>
    </citation>
    <scope>NUCLEOTIDE SEQUENCE [LARGE SCALE GENOMIC DNA]</scope>
    <source>
        <strain evidence="3 4">543-2</strain>
    </source>
</reference>
<dbReference type="Proteomes" id="UP000295703">
    <property type="component" value="Unassembled WGS sequence"/>
</dbReference>
<proteinExistence type="predicted"/>
<name>A0A4R8QYU3_COLTR</name>
<evidence type="ECO:0000313" key="3">
    <source>
        <dbReference type="EMBL" id="TDZ46839.1"/>
    </source>
</evidence>
<comment type="caution">
    <text evidence="3">The sequence shown here is derived from an EMBL/GenBank/DDBJ whole genome shotgun (WGS) entry which is preliminary data.</text>
</comment>
<feature type="compositionally biased region" description="Polar residues" evidence="1">
    <location>
        <begin position="274"/>
        <end position="298"/>
    </location>
</feature>
<dbReference type="STRING" id="5466.A0A4R8QYU3"/>
<feature type="region of interest" description="Disordered" evidence="1">
    <location>
        <begin position="31"/>
        <end position="55"/>
    </location>
</feature>
<keyword evidence="2" id="KW-0732">Signal</keyword>
<evidence type="ECO:0000313" key="4">
    <source>
        <dbReference type="Proteomes" id="UP000295703"/>
    </source>
</evidence>
<feature type="signal peptide" evidence="2">
    <location>
        <begin position="1"/>
        <end position="25"/>
    </location>
</feature>
<feature type="compositionally biased region" description="Low complexity" evidence="1">
    <location>
        <begin position="304"/>
        <end position="325"/>
    </location>
</feature>
<dbReference type="EMBL" id="RYZW01000113">
    <property type="protein sequence ID" value="TDZ46839.1"/>
    <property type="molecule type" value="Genomic_DNA"/>
</dbReference>
<accession>A0A4R8QYU3</accession>
<protein>
    <submittedName>
        <fullName evidence="3">Uncharacterized protein</fullName>
    </submittedName>
</protein>
<feature type="chain" id="PRO_5020666761" evidence="2">
    <location>
        <begin position="26"/>
        <end position="620"/>
    </location>
</feature>
<organism evidence="3 4">
    <name type="scientific">Colletotrichum trifolii</name>
    <dbReference type="NCBI Taxonomy" id="5466"/>
    <lineage>
        <taxon>Eukaryota</taxon>
        <taxon>Fungi</taxon>
        <taxon>Dikarya</taxon>
        <taxon>Ascomycota</taxon>
        <taxon>Pezizomycotina</taxon>
        <taxon>Sordariomycetes</taxon>
        <taxon>Hypocreomycetidae</taxon>
        <taxon>Glomerellales</taxon>
        <taxon>Glomerellaceae</taxon>
        <taxon>Colletotrichum</taxon>
        <taxon>Colletotrichum orbiculare species complex</taxon>
    </lineage>
</organism>
<sequence length="620" mass="64709">MRASTLAVGFASVALFLSSVSNVTAIVKNEVDGQQSEPRSAPAIHHHHVARSPQESDALASYDYEYSYPLPPPPTTYGEPSTVTSGVFSTEVGSAASVTGASSTITSALVTASGPIASDSDTVITYPPTSLDHQFCLDFHGEFQWHDKRCFLAYRKSDPGDYQCGHSVHECHGHGLAQLDHRYRFRYSGFDFRATRLDNLFCIRQFGAPVHSFQLVGAIVSTTTFTSANGSITDTLTVLPSRPPPFQTSNTTASPVGTGAATGPSRAVPWTGTAPASPSGPGQWSNSTSSAITGTPLPSSAVGPTANPANATAPNSTIPVSPTASTVTGLGTGSLLTATAPPTSSSPFGNSTIVSGSVFTAPTSVKVPGTISGSILSSVSILPTSSPHYNSSHTVQTSPGTAPPIVSSLMPALPPGFSSFVSTAANSTGLPSTSTPCYTVTVTNGTVTQVVTKSVLIPTVTASAETTTLYPPQTFNHTAYPPRPTCTSHWLNRTSLSTSAGYPKTWTSVKTNRTSSADLTTFLTSTASRSDFTDDGTSVVLRTVKDGLPAPTTTVSAVPLPSNRAYPWGGVGPLFRHHNMTDGGAVDRANAPHTQVRGAWWGRWEKHSDRLLSDKDEDDA</sequence>